<dbReference type="SUPFAM" id="SSF52317">
    <property type="entry name" value="Class I glutamine amidotransferase-like"/>
    <property type="match status" value="1"/>
</dbReference>
<feature type="signal peptide" evidence="8">
    <location>
        <begin position="1"/>
        <end position="29"/>
    </location>
</feature>
<dbReference type="InterPro" id="IPR009056">
    <property type="entry name" value="Cyt_c-like_dom"/>
</dbReference>
<dbReference type="SUPFAM" id="SSF63829">
    <property type="entry name" value="Calcium-dependent phosphotriesterase"/>
    <property type="match status" value="1"/>
</dbReference>
<keyword evidence="11" id="KW-1185">Reference proteome</keyword>
<accession>A0A517SN70</accession>
<evidence type="ECO:0000313" key="11">
    <source>
        <dbReference type="Proteomes" id="UP000315003"/>
    </source>
</evidence>
<dbReference type="EMBL" id="CP036272">
    <property type="protein sequence ID" value="QDT57574.1"/>
    <property type="molecule type" value="Genomic_DNA"/>
</dbReference>
<dbReference type="GO" id="GO:0020037">
    <property type="term" value="F:heme binding"/>
    <property type="evidence" value="ECO:0007669"/>
    <property type="project" value="InterPro"/>
</dbReference>
<dbReference type="InterPro" id="IPR036909">
    <property type="entry name" value="Cyt_c-like_dom_sf"/>
</dbReference>
<dbReference type="InterPro" id="IPR013427">
    <property type="entry name" value="Haem-bd_dom_put"/>
</dbReference>
<dbReference type="SUPFAM" id="SSF49503">
    <property type="entry name" value="Cupredoxins"/>
    <property type="match status" value="1"/>
</dbReference>
<dbReference type="InterPro" id="IPR029062">
    <property type="entry name" value="Class_I_gatase-like"/>
</dbReference>
<dbReference type="Gene3D" id="2.120.10.30">
    <property type="entry name" value="TolB, C-terminal domain"/>
    <property type="match status" value="1"/>
</dbReference>
<keyword evidence="8" id="KW-0732">Signal</keyword>
<dbReference type="Pfam" id="PF20601">
    <property type="entry name" value="DUF6797"/>
    <property type="match status" value="1"/>
</dbReference>
<dbReference type="InterPro" id="IPR046476">
    <property type="entry name" value="DUF6797"/>
</dbReference>
<dbReference type="InterPro" id="IPR008972">
    <property type="entry name" value="Cupredoxin"/>
</dbReference>
<dbReference type="Gene3D" id="1.10.760.10">
    <property type="entry name" value="Cytochrome c-like domain"/>
    <property type="match status" value="1"/>
</dbReference>
<name>A0A517SN70_9BACT</name>
<dbReference type="InterPro" id="IPR036237">
    <property type="entry name" value="Xyl_isomerase-like_sf"/>
</dbReference>
<dbReference type="InterPro" id="IPR011042">
    <property type="entry name" value="6-blade_b-propeller_TolB-like"/>
</dbReference>
<dbReference type="GO" id="GO:0009055">
    <property type="term" value="F:electron transfer activity"/>
    <property type="evidence" value="ECO:0007669"/>
    <property type="project" value="InterPro"/>
</dbReference>
<evidence type="ECO:0000256" key="1">
    <source>
        <dbReference type="ARBA" id="ARBA00022448"/>
    </source>
</evidence>
<reference evidence="10 11" key="1">
    <citation type="submission" date="2019-02" db="EMBL/GenBank/DDBJ databases">
        <title>Deep-cultivation of Planctomycetes and their phenomic and genomic characterization uncovers novel biology.</title>
        <authorList>
            <person name="Wiegand S."/>
            <person name="Jogler M."/>
            <person name="Boedeker C."/>
            <person name="Pinto D."/>
            <person name="Vollmers J."/>
            <person name="Rivas-Marin E."/>
            <person name="Kohn T."/>
            <person name="Peeters S.H."/>
            <person name="Heuer A."/>
            <person name="Rast P."/>
            <person name="Oberbeckmann S."/>
            <person name="Bunk B."/>
            <person name="Jeske O."/>
            <person name="Meyerdierks A."/>
            <person name="Storesund J.E."/>
            <person name="Kallscheuer N."/>
            <person name="Luecker S."/>
            <person name="Lage O.M."/>
            <person name="Pohl T."/>
            <person name="Merkel B.J."/>
            <person name="Hornburger P."/>
            <person name="Mueller R.-W."/>
            <person name="Bruemmer F."/>
            <person name="Labrenz M."/>
            <person name="Spormann A.M."/>
            <person name="Op den Camp H."/>
            <person name="Overmann J."/>
            <person name="Amann R."/>
            <person name="Jetten M.S.M."/>
            <person name="Mascher T."/>
            <person name="Medema M.H."/>
            <person name="Devos D.P."/>
            <person name="Kaster A.-K."/>
            <person name="Ovreas L."/>
            <person name="Rohde M."/>
            <person name="Galperin M.Y."/>
            <person name="Jogler C."/>
        </authorList>
    </citation>
    <scope>NUCLEOTIDE SEQUENCE [LARGE SCALE GENOMIC DNA]</scope>
    <source>
        <strain evidence="10 11">SV_7m_r</strain>
    </source>
</reference>
<protein>
    <submittedName>
        <fullName evidence="10">Auracyanin-B</fullName>
    </submittedName>
</protein>
<evidence type="ECO:0000256" key="6">
    <source>
        <dbReference type="ARBA" id="ARBA00023008"/>
    </source>
</evidence>
<dbReference type="Gene3D" id="3.40.50.880">
    <property type="match status" value="1"/>
</dbReference>
<keyword evidence="2 7" id="KW-0349">Heme</keyword>
<dbReference type="GO" id="GO:0005507">
    <property type="term" value="F:copper ion binding"/>
    <property type="evidence" value="ECO:0007669"/>
    <property type="project" value="InterPro"/>
</dbReference>
<dbReference type="SUPFAM" id="SSF101898">
    <property type="entry name" value="NHL repeat"/>
    <property type="match status" value="1"/>
</dbReference>
<dbReference type="SUPFAM" id="SSF51658">
    <property type="entry name" value="Xylose isomerase-like"/>
    <property type="match status" value="1"/>
</dbReference>
<feature type="domain" description="Cytochrome c" evidence="9">
    <location>
        <begin position="592"/>
        <end position="731"/>
    </location>
</feature>
<dbReference type="OrthoDB" id="219211at2"/>
<dbReference type="Gene3D" id="2.60.40.420">
    <property type="entry name" value="Cupredoxins - blue copper proteins"/>
    <property type="match status" value="1"/>
</dbReference>
<dbReference type="CDD" id="cd04233">
    <property type="entry name" value="Auracyanin"/>
    <property type="match status" value="1"/>
</dbReference>
<evidence type="ECO:0000256" key="8">
    <source>
        <dbReference type="SAM" id="SignalP"/>
    </source>
</evidence>
<dbReference type="RefSeq" id="WP_145268151.1">
    <property type="nucleotide sequence ID" value="NZ_CP036272.1"/>
</dbReference>
<evidence type="ECO:0000256" key="4">
    <source>
        <dbReference type="ARBA" id="ARBA00022982"/>
    </source>
</evidence>
<dbReference type="NCBIfam" id="TIGR02603">
    <property type="entry name" value="CxxCH_TIGR02603"/>
    <property type="match status" value="1"/>
</dbReference>
<keyword evidence="4" id="KW-0249">Electron transport</keyword>
<dbReference type="Proteomes" id="UP000315003">
    <property type="component" value="Chromosome"/>
</dbReference>
<dbReference type="Pfam" id="PF00127">
    <property type="entry name" value="Copper-bind"/>
    <property type="match status" value="1"/>
</dbReference>
<evidence type="ECO:0000259" key="9">
    <source>
        <dbReference type="PROSITE" id="PS51007"/>
    </source>
</evidence>
<dbReference type="InterPro" id="IPR029010">
    <property type="entry name" value="ThuA-like"/>
</dbReference>
<keyword evidence="3 7" id="KW-0479">Metal-binding</keyword>
<feature type="chain" id="PRO_5021913939" evidence="8">
    <location>
        <begin position="30"/>
        <end position="1594"/>
    </location>
</feature>
<dbReference type="Gene3D" id="3.20.20.150">
    <property type="entry name" value="Divalent-metal-dependent TIM barrel enzymes"/>
    <property type="match status" value="1"/>
</dbReference>
<dbReference type="InterPro" id="IPR013022">
    <property type="entry name" value="Xyl_isomerase-like_TIM-brl"/>
</dbReference>
<dbReference type="InterPro" id="IPR000923">
    <property type="entry name" value="BlueCu_1"/>
</dbReference>
<dbReference type="PROSITE" id="PS00196">
    <property type="entry name" value="COPPER_BLUE"/>
    <property type="match status" value="1"/>
</dbReference>
<dbReference type="Pfam" id="PF01261">
    <property type="entry name" value="AP_endonuc_2"/>
    <property type="match status" value="1"/>
</dbReference>
<evidence type="ECO:0000256" key="3">
    <source>
        <dbReference type="ARBA" id="ARBA00022723"/>
    </source>
</evidence>
<dbReference type="InterPro" id="IPR028871">
    <property type="entry name" value="BlueCu_1_BS"/>
</dbReference>
<evidence type="ECO:0000256" key="7">
    <source>
        <dbReference type="PROSITE-ProRule" id="PRU00433"/>
    </source>
</evidence>
<dbReference type="PANTHER" id="PTHR33546">
    <property type="entry name" value="LARGE, MULTIFUNCTIONAL SECRETED PROTEIN-RELATED"/>
    <property type="match status" value="1"/>
</dbReference>
<gene>
    <name evidence="10" type="ORF">SV7mr_00560</name>
</gene>
<keyword evidence="5 7" id="KW-0408">Iron</keyword>
<evidence type="ECO:0000256" key="5">
    <source>
        <dbReference type="ARBA" id="ARBA00023004"/>
    </source>
</evidence>
<keyword evidence="1" id="KW-0813">Transport</keyword>
<evidence type="ECO:0000313" key="10">
    <source>
        <dbReference type="EMBL" id="QDT57574.1"/>
    </source>
</evidence>
<dbReference type="SUPFAM" id="SSF46626">
    <property type="entry name" value="Cytochrome c"/>
    <property type="match status" value="1"/>
</dbReference>
<dbReference type="PANTHER" id="PTHR33546:SF1">
    <property type="entry name" value="LARGE, MULTIFUNCTIONAL SECRETED PROTEIN"/>
    <property type="match status" value="1"/>
</dbReference>
<organism evidence="10 11">
    <name type="scientific">Stieleria bergensis</name>
    <dbReference type="NCBI Taxonomy" id="2528025"/>
    <lineage>
        <taxon>Bacteria</taxon>
        <taxon>Pseudomonadati</taxon>
        <taxon>Planctomycetota</taxon>
        <taxon>Planctomycetia</taxon>
        <taxon>Pirellulales</taxon>
        <taxon>Pirellulaceae</taxon>
        <taxon>Stieleria</taxon>
    </lineage>
</organism>
<sequence precursor="true">MIRFRCGLHLLIAAVLFCSGVMLTSDVSAADRAKILLIGKRPDHPHGSHMYMHVSKVLAKCLQNNGPIETVVSEGWPEDAKVLEGVKTIVLYSNPGAEFLLDGPGAPAFHELMRSGVGLVTLHWASAVYQRDEPRLGGDWGNYLGGYWVSNVGLSTDKSNLQQLVPEHPICRGWSEYELHDEYYLNPTIKAATPLLQVSTKGQGVVVGWAHQRANNGRAYGTTLGHFYRNFQQEAFRRTLVNAILWTAHLPVPQEGANVDIDPVWLALPPDPKAKPKVSANLRDPNLVAWCIVPFDGKKRDPAQRAKMLDEIGIKRVAYDWRANHVPTFEQEILEYKKYGIEYFAFWGQHDAAFELFKKHDLHPQIWQTAPSPPADSQQQRVAKAASQLLPLVKRTAAMGCKLGLYNHGGWGGEPENLIAVCQYLRQQHDADHVGIVYNLHHGHGHLNRFAQALAAMKPFLHCLNLNGMETDGDKHGKKILPLGVGTHDVKLIQTISASGYQGPIGIIGHTQDDVRERLQDNLDGLHWILPQLQGKPAAKKPQPRTYDAAAFAEPPPTYVNAPDEPAAANKVVQDYSADLVQQLVKEAQQQGNAVNGLVAFTDQRLACASCHKIGQHGGSIGPDLSTIAGKRTPAELVESIYWPARHIEPQYQAVAVLDDEGKLVQGYVVRETDQAITLRDISQPQSEPISIDQDRIEYVRKMGSLMPENLVASMSHREQLDLLRFLFSLGRDNTIESAVIDGAMKSAQSHDHGPVEFPITQQPLQPELWPNWQHAVNRDRIYDFYAKQADHFRRAPRKPKLISSYPGLDGGKQGHWGNQNDNVWADDRWSETDLGSLLGGVFRGAGPAVTRGYCFRDASRFSACFDIDRLRYTAVWKKGFVALSDRRHGFMGGLTLQGALDPATTKSVAEIPASMLQGAETPPLYQGLYRSGSKVVFAYSVDGNSYLSSLINRQGTLHRVDQPAKQSSLAKLVANPVPEWPQTFQTEITFGDQDGEGGQAYVVDTIALPKDNPWNALMFISAQAFLPDGSALVCTMQGDVWHVTDFQYPSRHATWRRFAAGLHQPLGMWIDEDGIFVQCRDQIMRLHDRNQDGEADYYECFSKCFVSSAGGHDYICGLQRDAEGYFYTASGNQGLLKISPDGRSAKVIATGFRNPDGLGLTPDGMATVPCSEGGWTPASMVCGVPTADRDTPLHYGYRGPVNDRAPEVPLVYLPRGIDNSAGGQVFVDSDKWGPVQGQLIHTSFGTGTHALVLRDQVGDQWQGAVVPLAGDFLSGTHRARFHPVDGQLYVSGMQGWGTYTPDDGCFQRVRYTGQNVQLPVGFKVHQNGVAIRFSQPIDKQVAEQVGNHFAQAWNYRYSSAYGSPEFSPSQPSIPGHDLWLIKSAHVVDDGLTLFLEIPQLQPVNQLHLLLQVSAEQQREVFVTVNALDQPRLEIPGVESASKHVQPHPMQRDMAMLKHVQVNPFAKKIKGARAVEIATADNLTYATPLFEVQAGEAVALTLVNPDVVPHNIAIVKPGALEDVGRQSDRLISDPNAAFRHYVPDSPSVIAYTDVVTPKQRFTIYFKAPKRPGRYPFLCTFPGHWKVMNGVMVVK</sequence>
<proteinExistence type="predicted"/>
<keyword evidence="6" id="KW-0186">Copper</keyword>
<evidence type="ECO:0000256" key="2">
    <source>
        <dbReference type="ARBA" id="ARBA00022617"/>
    </source>
</evidence>
<dbReference type="PROSITE" id="PS51007">
    <property type="entry name" value="CYTC"/>
    <property type="match status" value="1"/>
</dbReference>
<dbReference type="Pfam" id="PF06283">
    <property type="entry name" value="ThuA"/>
    <property type="match status" value="1"/>
</dbReference>